<dbReference type="Pfam" id="PF00205">
    <property type="entry name" value="TPP_enzyme_M"/>
    <property type="match status" value="1"/>
</dbReference>
<dbReference type="GO" id="GO:0000287">
    <property type="term" value="F:magnesium ion binding"/>
    <property type="evidence" value="ECO:0007669"/>
    <property type="project" value="InterPro"/>
</dbReference>
<dbReference type="SUPFAM" id="SSF52467">
    <property type="entry name" value="DHS-like NAD/FAD-binding domain"/>
    <property type="match status" value="1"/>
</dbReference>
<reference evidence="7 8" key="1">
    <citation type="submission" date="2016-10" db="EMBL/GenBank/DDBJ databases">
        <authorList>
            <person name="de Groot N.N."/>
        </authorList>
    </citation>
    <scope>NUCLEOTIDE SEQUENCE [LARGE SCALE GENOMIC DNA]</scope>
    <source>
        <strain evidence="7 8">DSM 43019</strain>
    </source>
</reference>
<evidence type="ECO:0000259" key="6">
    <source>
        <dbReference type="Pfam" id="PF02776"/>
    </source>
</evidence>
<dbReference type="InterPro" id="IPR000399">
    <property type="entry name" value="TPP-bd_CS"/>
</dbReference>
<proteinExistence type="inferred from homology"/>
<dbReference type="InterPro" id="IPR029035">
    <property type="entry name" value="DHS-like_NAD/FAD-binding_dom"/>
</dbReference>
<evidence type="ECO:0000313" key="8">
    <source>
        <dbReference type="Proteomes" id="UP000199645"/>
    </source>
</evidence>
<dbReference type="PANTHER" id="PTHR18968">
    <property type="entry name" value="THIAMINE PYROPHOSPHATE ENZYMES"/>
    <property type="match status" value="1"/>
</dbReference>
<dbReference type="CDD" id="cd02002">
    <property type="entry name" value="TPP_BFDC"/>
    <property type="match status" value="1"/>
</dbReference>
<evidence type="ECO:0000256" key="1">
    <source>
        <dbReference type="ARBA" id="ARBA00007812"/>
    </source>
</evidence>
<dbReference type="PROSITE" id="PS00187">
    <property type="entry name" value="TPP_ENZYMES"/>
    <property type="match status" value="1"/>
</dbReference>
<sequence>MTSATAPATATSTLRTGHRRLLEQLRADGVRYLFGNPGSSEEGLLEEIARFPDIDYVLGLQEAAVVCTADGYAQATGRPSVVLLHSGVGLGNAVGSLYHALHRQTPMLVMAGEAGVAYDALEAHMSVNLVDIAKPVTKYATRATHPDSLLRLVRRALKVAATPPRGPVFLAVPQDVLDQLADEAVMPTSVPDTRVVPEPGAIQAAARLLATAHAPVVLAGDGIATSGAVDELTRFAETWGAVVHGAMASELLMPWTHPLWGGLTGHMFGADSAELVAHADAVLICGTYVFPDVFPALDNPFRPGATVVQVDLDPYAIAKNHPVTAGMLGDPRLTLRALTEALGEVMTEPQRNAAAERVRRRGALRAAALDKALTDDLEAGLEADSAPLRMPAVAAALAGMLPDDAIVFDEALTNSPALTRWLPPARPGHFFQTPGGTLGVGVPGAIGAKIAHPERTVVGFTGDGGGMYTCQALWTAAHHRVAAKFVICHNGGYQLLKDNLVHYRRDRDDDPAAAFPPFFDVREPRVDYVHLAAALGVPAARVRHAADLPGILRTMLDHDGPYLVEAVLDEPGDNR</sequence>
<dbReference type="Gene3D" id="3.40.50.1220">
    <property type="entry name" value="TPP-binding domain"/>
    <property type="match status" value="1"/>
</dbReference>
<evidence type="ECO:0000256" key="2">
    <source>
        <dbReference type="ARBA" id="ARBA00023052"/>
    </source>
</evidence>
<comment type="similarity">
    <text evidence="1 3">Belongs to the TPP enzyme family.</text>
</comment>
<dbReference type="GO" id="GO:0050660">
    <property type="term" value="F:flavin adenine dinucleotide binding"/>
    <property type="evidence" value="ECO:0007669"/>
    <property type="project" value="TreeGrafter"/>
</dbReference>
<dbReference type="InterPro" id="IPR012000">
    <property type="entry name" value="Thiamin_PyroP_enz_cen_dom"/>
</dbReference>
<dbReference type="SUPFAM" id="SSF52518">
    <property type="entry name" value="Thiamin diphosphate-binding fold (THDP-binding)"/>
    <property type="match status" value="2"/>
</dbReference>
<dbReference type="InterPro" id="IPR045229">
    <property type="entry name" value="TPP_enz"/>
</dbReference>
<dbReference type="InterPro" id="IPR012001">
    <property type="entry name" value="Thiamin_PyroP_enz_TPP-bd_dom"/>
</dbReference>
<dbReference type="Pfam" id="PF02775">
    <property type="entry name" value="TPP_enzyme_C"/>
    <property type="match status" value="1"/>
</dbReference>
<keyword evidence="2 3" id="KW-0786">Thiamine pyrophosphate</keyword>
<feature type="domain" description="Thiamine pyrophosphate enzyme central" evidence="4">
    <location>
        <begin position="202"/>
        <end position="338"/>
    </location>
</feature>
<dbReference type="InterPro" id="IPR029061">
    <property type="entry name" value="THDP-binding"/>
</dbReference>
<dbReference type="STRING" id="35752.SAMN05421541_10750"/>
<dbReference type="EMBL" id="FONV01000007">
    <property type="protein sequence ID" value="SFF19252.1"/>
    <property type="molecule type" value="Genomic_DNA"/>
</dbReference>
<name>A0A1I2GP64_9ACTN</name>
<organism evidence="7 8">
    <name type="scientific">Actinoplanes philippinensis</name>
    <dbReference type="NCBI Taxonomy" id="35752"/>
    <lineage>
        <taxon>Bacteria</taxon>
        <taxon>Bacillati</taxon>
        <taxon>Actinomycetota</taxon>
        <taxon>Actinomycetes</taxon>
        <taxon>Micromonosporales</taxon>
        <taxon>Micromonosporaceae</taxon>
        <taxon>Actinoplanes</taxon>
    </lineage>
</organism>
<feature type="domain" description="Thiamine pyrophosphate enzyme N-terminal TPP-binding" evidence="6">
    <location>
        <begin position="16"/>
        <end position="120"/>
    </location>
</feature>
<accession>A0A1I2GP64</accession>
<evidence type="ECO:0000259" key="4">
    <source>
        <dbReference type="Pfam" id="PF00205"/>
    </source>
</evidence>
<evidence type="ECO:0000256" key="3">
    <source>
        <dbReference type="RuleBase" id="RU362132"/>
    </source>
</evidence>
<evidence type="ECO:0000313" key="7">
    <source>
        <dbReference type="EMBL" id="SFF19252.1"/>
    </source>
</evidence>
<evidence type="ECO:0000259" key="5">
    <source>
        <dbReference type="Pfam" id="PF02775"/>
    </source>
</evidence>
<keyword evidence="8" id="KW-1185">Reference proteome</keyword>
<dbReference type="CDD" id="cd07035">
    <property type="entry name" value="TPP_PYR_POX_like"/>
    <property type="match status" value="1"/>
</dbReference>
<dbReference type="Proteomes" id="UP000199645">
    <property type="component" value="Unassembled WGS sequence"/>
</dbReference>
<dbReference type="Gene3D" id="3.40.50.970">
    <property type="match status" value="2"/>
</dbReference>
<dbReference type="Pfam" id="PF02776">
    <property type="entry name" value="TPP_enzyme_N"/>
    <property type="match status" value="1"/>
</dbReference>
<dbReference type="RefSeq" id="WP_203779384.1">
    <property type="nucleotide sequence ID" value="NZ_BOMT01000041.1"/>
</dbReference>
<gene>
    <name evidence="7" type="ORF">SAMN05421541_10750</name>
</gene>
<dbReference type="GO" id="GO:0003984">
    <property type="term" value="F:acetolactate synthase activity"/>
    <property type="evidence" value="ECO:0007669"/>
    <property type="project" value="TreeGrafter"/>
</dbReference>
<dbReference type="InterPro" id="IPR011766">
    <property type="entry name" value="TPP_enzyme_TPP-bd"/>
</dbReference>
<dbReference type="GO" id="GO:0030976">
    <property type="term" value="F:thiamine pyrophosphate binding"/>
    <property type="evidence" value="ECO:0007669"/>
    <property type="project" value="InterPro"/>
</dbReference>
<feature type="domain" description="Thiamine pyrophosphate enzyme TPP-binding" evidence="5">
    <location>
        <begin position="420"/>
        <end position="565"/>
    </location>
</feature>
<protein>
    <submittedName>
        <fullName evidence="7">Benzoylformate decarboxylase</fullName>
    </submittedName>
</protein>
<dbReference type="AlphaFoldDB" id="A0A1I2GP64"/>